<evidence type="ECO:0000313" key="8">
    <source>
        <dbReference type="Proteomes" id="UP000186817"/>
    </source>
</evidence>
<evidence type="ECO:0000256" key="1">
    <source>
        <dbReference type="PROSITE-ProRule" id="PRU00723"/>
    </source>
</evidence>
<keyword evidence="1" id="KW-0863">Zinc-finger</keyword>
<keyword evidence="4" id="KW-0812">Transmembrane</keyword>
<dbReference type="Pfam" id="PF07727">
    <property type="entry name" value="RVT_2"/>
    <property type="match status" value="1"/>
</dbReference>
<feature type="compositionally biased region" description="Gly residues" evidence="3">
    <location>
        <begin position="1465"/>
        <end position="1475"/>
    </location>
</feature>
<feature type="region of interest" description="Disordered" evidence="3">
    <location>
        <begin position="464"/>
        <end position="497"/>
    </location>
</feature>
<feature type="domain" description="CCHC-type" evidence="6">
    <location>
        <begin position="1514"/>
        <end position="1529"/>
    </location>
</feature>
<keyword evidence="2" id="KW-0175">Coiled coil</keyword>
<dbReference type="PROSITE" id="PS50103">
    <property type="entry name" value="ZF_C3H1"/>
    <property type="match status" value="1"/>
</dbReference>
<dbReference type="GO" id="GO:0003676">
    <property type="term" value="F:nucleic acid binding"/>
    <property type="evidence" value="ECO:0007669"/>
    <property type="project" value="InterPro"/>
</dbReference>
<feature type="coiled-coil region" evidence="2">
    <location>
        <begin position="1219"/>
        <end position="1253"/>
    </location>
</feature>
<name>A0A1Q9CIB8_SYMMI</name>
<organism evidence="7 8">
    <name type="scientific">Symbiodinium microadriaticum</name>
    <name type="common">Dinoflagellate</name>
    <name type="synonym">Zooxanthella microadriatica</name>
    <dbReference type="NCBI Taxonomy" id="2951"/>
    <lineage>
        <taxon>Eukaryota</taxon>
        <taxon>Sar</taxon>
        <taxon>Alveolata</taxon>
        <taxon>Dinophyceae</taxon>
        <taxon>Suessiales</taxon>
        <taxon>Symbiodiniaceae</taxon>
        <taxon>Symbiodinium</taxon>
    </lineage>
</organism>
<evidence type="ECO:0000256" key="4">
    <source>
        <dbReference type="SAM" id="Phobius"/>
    </source>
</evidence>
<evidence type="ECO:0000256" key="2">
    <source>
        <dbReference type="SAM" id="Coils"/>
    </source>
</evidence>
<feature type="zinc finger region" description="C3H1-type" evidence="1">
    <location>
        <begin position="1481"/>
        <end position="1504"/>
    </location>
</feature>
<feature type="region of interest" description="Disordered" evidence="3">
    <location>
        <begin position="1455"/>
        <end position="1475"/>
    </location>
</feature>
<feature type="region of interest" description="Disordered" evidence="3">
    <location>
        <begin position="2209"/>
        <end position="2272"/>
    </location>
</feature>
<dbReference type="GO" id="GO:0008270">
    <property type="term" value="F:zinc ion binding"/>
    <property type="evidence" value="ECO:0007669"/>
    <property type="project" value="UniProtKB-KW"/>
</dbReference>
<proteinExistence type="predicted"/>
<keyword evidence="1" id="KW-0479">Metal-binding</keyword>
<keyword evidence="1" id="KW-0862">Zinc</keyword>
<dbReference type="InterPro" id="IPR001878">
    <property type="entry name" value="Znf_CCHC"/>
</dbReference>
<dbReference type="InterPro" id="IPR043502">
    <property type="entry name" value="DNA/RNA_pol_sf"/>
</dbReference>
<dbReference type="CDD" id="cd09272">
    <property type="entry name" value="RNase_HI_RT_Ty1"/>
    <property type="match status" value="1"/>
</dbReference>
<dbReference type="EMBL" id="LSRX01001179">
    <property type="protein sequence ID" value="OLP82597.1"/>
    <property type="molecule type" value="Genomic_DNA"/>
</dbReference>
<sequence length="3687" mass="408126">MQGLGFAKLEVLRKEEARSWDALVKEYVKTGSQALLLRAILVCPFTKDLPEDVQAMLTEGFEENKGMNYMKQLPLTRRKRRLLLASNQWVVVFNQGTVENQDEPFKTVAKEGKVVLYVDSSSSKLWDMHRRSGVYQMLLWAAAQGKITDLVGSLPCTTWTTAMSELEGSDSALLRTKAHPYGHEELPPLKIQRLNNETAAAAKQMMLWLVATMSGKGNVGFMLEQPSACEELRLRDPATISLWDTEMWKAFRALTGMGQASFYMGAIGHRGRRPSTIATNYARLCQVDGLYDFVEGALPTTLMDIKEMKTWSVKFKEIVAQAVCESLNGAIADEEELARLDVKLSKLTKQQKESWRKHLLNDHQPYRADCSVCINAQATGYQHRRRAHPSMFTVAIDLAGPFKQKGRDMDHDDYKYLMVAAYRCPKEYMNSKAISDINAELYVPDDLDDPPDDPLVLQDEDLSDAEDGAREPGGDDDENPQGQEEIEEEAEKLSKPQQAATIYLCRPLRRRTTAHVLQATKEMVIQLKQTGLHVSGLHSDRAREFKAKAFKDWVTDVGLKQTKTAGGDPSGNSTAELGIKWIKSRMRALLKASDSPPRDWPMAAARATSSLWGKAFPDSPSFHPPVTTFGNVVWFRAKSYKGTKEKKHEAAGTRWKKGWYKGPPMDVHRGHLIAREDGGLTIAKGVKFNVFDLKENPELRDLLPPAVAEGVPVEEKEDESQPTKEKLAEEIEFRARMMLDQPRVTIDDILEIYYKLEGLGDTDRRMKSKSDVKSWFTGAFVHGGKAGLRTNVDRFPYASKLLVEFGKQFAKKKTFSAVGIARNSQLGLHRDSHNDQTSSNIIVPLTSFENGDLWTQDDEVQEEECVTKMLPNGKEIKGRIIPLKKGEDSLIPVRVKMLAVQEEQLGCSFATLCPGSQLLKKFMECGIWGLAQPGDMWLVQQAIYGLRESPAMWSQYRDEQLALARWNVVMDGCVVTMKLEQLVTDNQIWRIVREDGLGGTQGYLMVYIDDLLVNAPDAVMWSFFEWFSAKWEVDELDVLDEGHPIKFLGTELHKVAGGIEMAQEGFVKELLRTYGHTGSRSKIQGPRETMILTDEEERALIDAEPVDTTGKESIIKEAVEGMVLGRAVKGLLDELSQRDLPMTLLIDNSAAVTLLSSASGSWRLSICDINREKGNDSGFMVSNIGDDVPGKLTRNELKELQKLLTIEPSEMTNLQKIRLIELQEKFKAQDLEIQRMRRQLEEATQREQALREQVSKDAYDKWVVASPIERLTVEPDERPELTEGKWGRVNARACAMLLDALDPTVKSDIIARKANQAASQILFRLYTTYQPGGTGERNLVLSNLQNPHVVQDAVAGVSALRAWGRWYQRCIDFGMSLPDPMVLVGGLTSMTKPVISKEPEVSWRTEMVKSALQLHGRPSEEAVKSYHKHLLAEFETLAGAQVAKKGGSSNLALKAADASGDKGGKASGAKGGGKGGGNGNACKYFLSPKGCKFGSKCKYPHSMNELSKAERFKKCLNCGSEEHRAKDCKAGKAEPKTQEQKPSVQAASTSTPTVHATPVLSMETFMQQAVQALRQLEAHPSRNDATPSSQQPHPQPEGVSTASQPSSTPNPSVKRLTIRSVMPSSCFPVPSSSPADEPPVEPSPVASQPPLIGYALLDSGATHPMRQASSEEEWIEADEVQVSLAGDQTTVMRLTRAGTLLLPPGRDGLVQPIVPMGAIIEQLGYKLVWSAGSCKLYPPDGKSLRLRVKNGCPELVESQALTLISRLEEHKLQKVEELRRRTEEGKDRIRQAKIAMERTWWDHLVEHVSSSAPAAGHMAVSTAPFFHDVPDRALSGILPSDDVDSKALWKALEEGMPYLNRRRRKALHRASNWVVHLFAGPGSHKAFKRLESQDTVVVELDICRSRSQDLYHDPLWRLLVKVAKLGRVAAVIGGPPSRTWSVKAHRADGPHPLRSSTEPFGLSTLTSDERDLVDRHTGLCARMMWLHALSTAGRRVHHNPSDGTSMVAFMLEQPQSVEQHVVPDDCAVSSAPSFWNTTLWQAYADEAGLFEVCFRQGPLGHAGEKPTTVGTNLPDLRDLQGLQGEASQGCCSADSRVSPVWAPGFVQAIVYALQRWPCYRLMKFTQADWEQHVANNHVPYRRDCAVCVHGAGNGRRHKGVVHPDVYCMSADIAGPIRVKGKDPESRNHRPATFKYFLAVSYRFPRLKGVKEESDPTKTDGFDDAALLPGGTDDLADEALPLAEGAPSEHYEESLYEPSLTSEEAGEEGVEGPREFAAKVVEEHPWESDRCELQRPPDMARLVFAVPLHTNKGDDILNALQQVYISLRSLNLPVLRFHTDRSREFFNRKTRAWFHERGVRTTTTEGDVPQQNGSAENTVRWLKARARTLLTSGEVDSSLWPCAIMTAAAQQRAQQLGMKSKLAIHFGGKCSVKRKFFSKKGDLEDRWVEGKYMGLSPSVNDGHIVLRSDGVGNGFVQTLHVRTRLVSPDPPPLQFVGDSLEEEHSAPPRRVRGKRSSGERPDHVVAPLPPPAEAPHPEGFVSLVEEESARVARLSLQDLEVFAKELIEEDWDLDGALWVLAEVCRAAPELQHKAGLYRHGGRVGVLGSTADKPWLTELMIRVLSSVAPTAEYTSLWLSNSTAQPVHTDHHNLQGSTNVVLPLKLPPNGGDLWIELKSGDLVSGSVEERVDGKGRRWLGTTHKLERGKPFFLDPTRRHATTPWKGERAVLVAYTVNTLGKELEHECQGLEALGFPLPASVRLPLTEQQDVRRLDAFDCFEEEPLQEVEVRHPDGQTSGLACGSVLKGGGWKETQAVEAGTVELEVSWNLKHTPDQQRAQSQHALRACQPDTEAQVEEEEGVSEDSFREQPVLWELWVPDPQTGEQLCVLRSDDSDVSEARALYKSEPVYTPNVELLLDGLQEPLQVVHTVDPRDAEQCIEKWMPAIHKEIGVIEKAVRRLPPAEVRSGGWLRRKDVKVVPSKFVFTVKPPDPAEGEASLASRKGQAYHKRKARLVACGNHAPGTGSEVYASGAAAETLRCFVVISSKRRWCIGSLDVTSAFLLTPIPQGKGFPVFALTPPRLLVRLGLAEEGELWILTHAVYGLRESPKLWSDFRDCQLRALRCVVDGVELQLQQGRLDPNWWRVVRTSDGVVVGGLLTYVDDFLLAGSKEVIAALATAIQGIWKTTPLALATAEHPLRFLGVEILVQGSGFVLSQQAYAEELLRVNDVKPTALGKVPCPRDLVSFDTLLTDESPTEESVRTAQRLTGEILWLSQRTRPDLAFTACVLASLSTKAPQRAIRIAEKALAYVQRTKALALTADADDTGLIAYSDASYAPEGNRSHTGWVVFFHGSPVCWRSARQAFVTLSTAEAELVAGLDAVVALQSAEAMLSEFGVSSFDKTLRVDSQSALAIAIGQGSWRTRHLRVRANYLREQYESGEIIPVYCPGVEQAADLLTKALPSARILELAAIWGLLEHGTSRPAEAEAYSEARTVGSGAVAQQDLHLSTLAVVLALFQVVGASSQSTDEDEDLSLPVSLDADLMLAVSIICIGVCFIAVWEFLKWCFQSVLVRREAGTTASSLSPRKARKLQRLRDQTAQAIQAEISAREEAASSQSVAAASKRRPSQTARAEREQAGGAPTRFFATPEGTKLHRTKTCSTLANSHRFVEYQVCQQCHRSAADHTQHSTG</sequence>
<keyword evidence="8" id="KW-1185">Reference proteome</keyword>
<feature type="compositionally biased region" description="Basic and acidic residues" evidence="3">
    <location>
        <begin position="2209"/>
        <end position="2220"/>
    </location>
</feature>
<feature type="domain" description="C3H1-type" evidence="5">
    <location>
        <begin position="1481"/>
        <end position="1504"/>
    </location>
</feature>
<feature type="transmembrane region" description="Helical" evidence="4">
    <location>
        <begin position="3540"/>
        <end position="3560"/>
    </location>
</feature>
<feature type="compositionally biased region" description="Low complexity" evidence="3">
    <location>
        <begin position="1620"/>
        <end position="1634"/>
    </location>
</feature>
<evidence type="ECO:0000259" key="5">
    <source>
        <dbReference type="PROSITE" id="PS50103"/>
    </source>
</evidence>
<accession>A0A1Q9CIB8</accession>
<evidence type="ECO:0000313" key="7">
    <source>
        <dbReference type="EMBL" id="OLP82597.1"/>
    </source>
</evidence>
<dbReference type="InterPro" id="IPR013103">
    <property type="entry name" value="RVT_2"/>
</dbReference>
<feature type="compositionally biased region" description="Basic and acidic residues" evidence="3">
    <location>
        <begin position="1526"/>
        <end position="1539"/>
    </location>
</feature>
<dbReference type="InterPro" id="IPR000571">
    <property type="entry name" value="Znf_CCCH"/>
</dbReference>
<feature type="region of interest" description="Disordered" evidence="3">
    <location>
        <begin position="3610"/>
        <end position="3644"/>
    </location>
</feature>
<feature type="compositionally biased region" description="Acidic residues" evidence="3">
    <location>
        <begin position="474"/>
        <end position="490"/>
    </location>
</feature>
<feature type="region of interest" description="Disordered" evidence="3">
    <location>
        <begin position="1526"/>
        <end position="1553"/>
    </location>
</feature>
<dbReference type="SUPFAM" id="SSF53098">
    <property type="entry name" value="Ribonuclease H-like"/>
    <property type="match status" value="2"/>
</dbReference>
<dbReference type="InterPro" id="IPR012337">
    <property type="entry name" value="RNaseH-like_sf"/>
</dbReference>
<feature type="region of interest" description="Disordered" evidence="3">
    <location>
        <begin position="1580"/>
        <end position="1651"/>
    </location>
</feature>
<dbReference type="Proteomes" id="UP000186817">
    <property type="component" value="Unassembled WGS sequence"/>
</dbReference>
<reference evidence="7 8" key="1">
    <citation type="submission" date="2016-02" db="EMBL/GenBank/DDBJ databases">
        <title>Genome analysis of coral dinoflagellate symbionts highlights evolutionary adaptations to a symbiotic lifestyle.</title>
        <authorList>
            <person name="Aranda M."/>
            <person name="Li Y."/>
            <person name="Liew Y.J."/>
            <person name="Baumgarten S."/>
            <person name="Simakov O."/>
            <person name="Wilson M."/>
            <person name="Piel J."/>
            <person name="Ashoor H."/>
            <person name="Bougouffa S."/>
            <person name="Bajic V.B."/>
            <person name="Ryu T."/>
            <person name="Ravasi T."/>
            <person name="Bayer T."/>
            <person name="Micklem G."/>
            <person name="Kim H."/>
            <person name="Bhak J."/>
            <person name="Lajeunesse T.C."/>
            <person name="Voolstra C.R."/>
        </authorList>
    </citation>
    <scope>NUCLEOTIDE SEQUENCE [LARGE SCALE GENOMIC DNA]</scope>
    <source>
        <strain evidence="7 8">CCMP2467</strain>
    </source>
</reference>
<gene>
    <name evidence="7" type="primary">GIP</name>
    <name evidence="7" type="ORF">AK812_SmicGene36742</name>
</gene>
<dbReference type="PANTHER" id="PTHR11439:SF463">
    <property type="entry name" value="REVERSE TRANSCRIPTASE TY1_COPIA-TYPE DOMAIN-CONTAINING PROTEIN"/>
    <property type="match status" value="1"/>
</dbReference>
<evidence type="ECO:0000256" key="3">
    <source>
        <dbReference type="SAM" id="MobiDB-lite"/>
    </source>
</evidence>
<feature type="compositionally biased region" description="Polar residues" evidence="3">
    <location>
        <begin position="1540"/>
        <end position="1553"/>
    </location>
</feature>
<dbReference type="PANTHER" id="PTHR11439">
    <property type="entry name" value="GAG-POL-RELATED RETROTRANSPOSON"/>
    <property type="match status" value="1"/>
</dbReference>
<feature type="region of interest" description="Disordered" evidence="3">
    <location>
        <begin position="2489"/>
        <end position="2533"/>
    </location>
</feature>
<dbReference type="InterPro" id="IPR036397">
    <property type="entry name" value="RNaseH_sf"/>
</dbReference>
<dbReference type="PROSITE" id="PS50158">
    <property type="entry name" value="ZF_CCHC"/>
    <property type="match status" value="1"/>
</dbReference>
<keyword evidence="4" id="KW-0472">Membrane</keyword>
<evidence type="ECO:0000259" key="6">
    <source>
        <dbReference type="PROSITE" id="PS50158"/>
    </source>
</evidence>
<dbReference type="SMART" id="SM00343">
    <property type="entry name" value="ZnF_C2HC"/>
    <property type="match status" value="1"/>
</dbReference>
<comment type="caution">
    <text evidence="7">The sequence shown here is derived from an EMBL/GenBank/DDBJ whole genome shotgun (WGS) entry which is preliminary data.</text>
</comment>
<feature type="compositionally biased region" description="Polar residues" evidence="3">
    <location>
        <begin position="1583"/>
        <end position="1611"/>
    </location>
</feature>
<dbReference type="Gene3D" id="3.30.420.10">
    <property type="entry name" value="Ribonuclease H-like superfamily/Ribonuclease H"/>
    <property type="match status" value="2"/>
</dbReference>
<dbReference type="SUPFAM" id="SSF56672">
    <property type="entry name" value="DNA/RNA polymerases"/>
    <property type="match status" value="1"/>
</dbReference>
<protein>
    <submittedName>
        <fullName evidence="7">Copia protein</fullName>
    </submittedName>
</protein>
<keyword evidence="4" id="KW-1133">Transmembrane helix</keyword>